<gene>
    <name evidence="2" type="ORF">METZ01_LOCUS336666</name>
</gene>
<dbReference type="InterPro" id="IPR032710">
    <property type="entry name" value="NTF2-like_dom_sf"/>
</dbReference>
<sequence length="123" mass="13039">MRPTLATVALSMLLLAMASRSVAGPGAESSSAIVIACERLLADYVIYRDHLDADGFANTFSEDGELVLGSGTFRGRAAIRGNITSRPRPGVAHMLLMTTVKITVLDETRATGISYAIVLNGDR</sequence>
<protein>
    <recommendedName>
        <fullName evidence="1">SnoaL-like domain-containing protein</fullName>
    </recommendedName>
</protein>
<organism evidence="2">
    <name type="scientific">marine metagenome</name>
    <dbReference type="NCBI Taxonomy" id="408172"/>
    <lineage>
        <taxon>unclassified sequences</taxon>
        <taxon>metagenomes</taxon>
        <taxon>ecological metagenomes</taxon>
    </lineage>
</organism>
<dbReference type="EMBL" id="UINC01113888">
    <property type="protein sequence ID" value="SVC83812.1"/>
    <property type="molecule type" value="Genomic_DNA"/>
</dbReference>
<dbReference type="InterPro" id="IPR037401">
    <property type="entry name" value="SnoaL-like"/>
</dbReference>
<feature type="non-terminal residue" evidence="2">
    <location>
        <position position="123"/>
    </location>
</feature>
<dbReference type="AlphaFoldDB" id="A0A382QGK7"/>
<dbReference type="SUPFAM" id="SSF54427">
    <property type="entry name" value="NTF2-like"/>
    <property type="match status" value="1"/>
</dbReference>
<name>A0A382QGK7_9ZZZZ</name>
<reference evidence="2" key="1">
    <citation type="submission" date="2018-05" db="EMBL/GenBank/DDBJ databases">
        <authorList>
            <person name="Lanie J.A."/>
            <person name="Ng W.-L."/>
            <person name="Kazmierczak K.M."/>
            <person name="Andrzejewski T.M."/>
            <person name="Davidsen T.M."/>
            <person name="Wayne K.J."/>
            <person name="Tettelin H."/>
            <person name="Glass J.I."/>
            <person name="Rusch D."/>
            <person name="Podicherti R."/>
            <person name="Tsui H.-C.T."/>
            <person name="Winkler M.E."/>
        </authorList>
    </citation>
    <scope>NUCLEOTIDE SEQUENCE</scope>
</reference>
<evidence type="ECO:0000259" key="1">
    <source>
        <dbReference type="Pfam" id="PF13577"/>
    </source>
</evidence>
<dbReference type="Gene3D" id="3.10.450.50">
    <property type="match status" value="1"/>
</dbReference>
<feature type="domain" description="SnoaL-like" evidence="1">
    <location>
        <begin position="36"/>
        <end position="119"/>
    </location>
</feature>
<accession>A0A382QGK7</accession>
<proteinExistence type="predicted"/>
<dbReference type="Pfam" id="PF13577">
    <property type="entry name" value="SnoaL_4"/>
    <property type="match status" value="1"/>
</dbReference>
<evidence type="ECO:0000313" key="2">
    <source>
        <dbReference type="EMBL" id="SVC83812.1"/>
    </source>
</evidence>